<reference evidence="4 5" key="1">
    <citation type="journal article" date="2016" name="Nat. Commun.">
        <title>Thousands of microbial genomes shed light on interconnected biogeochemical processes in an aquifer system.</title>
        <authorList>
            <person name="Anantharaman K."/>
            <person name="Brown C.T."/>
            <person name="Hug L.A."/>
            <person name="Sharon I."/>
            <person name="Castelle C.J."/>
            <person name="Probst A.J."/>
            <person name="Thomas B.C."/>
            <person name="Singh A."/>
            <person name="Wilkins M.J."/>
            <person name="Karaoz U."/>
            <person name="Brodie E.L."/>
            <person name="Williams K.H."/>
            <person name="Hubbard S.S."/>
            <person name="Banfield J.F."/>
        </authorList>
    </citation>
    <scope>NUCLEOTIDE SEQUENCE [LARGE SCALE GENOMIC DNA]</scope>
</reference>
<dbReference type="AlphaFoldDB" id="A0A1F8DRD6"/>
<feature type="transmembrane region" description="Helical" evidence="2">
    <location>
        <begin position="156"/>
        <end position="173"/>
    </location>
</feature>
<feature type="domain" description="DUF7847" evidence="3">
    <location>
        <begin position="105"/>
        <end position="189"/>
    </location>
</feature>
<dbReference type="PANTHER" id="PTHR40076:SF1">
    <property type="entry name" value="MEMBRANE PROTEIN"/>
    <property type="match status" value="1"/>
</dbReference>
<accession>A0A1F8DRD6</accession>
<evidence type="ECO:0000313" key="4">
    <source>
        <dbReference type="EMBL" id="OGM91164.1"/>
    </source>
</evidence>
<keyword evidence="2" id="KW-1133">Transmembrane helix</keyword>
<feature type="transmembrane region" description="Helical" evidence="2">
    <location>
        <begin position="53"/>
        <end position="75"/>
    </location>
</feature>
<feature type="transmembrane region" description="Helical" evidence="2">
    <location>
        <begin position="21"/>
        <end position="41"/>
    </location>
</feature>
<dbReference type="EMBL" id="MGIP01000011">
    <property type="protein sequence ID" value="OGM91164.1"/>
    <property type="molecule type" value="Genomic_DNA"/>
</dbReference>
<proteinExistence type="predicted"/>
<dbReference type="Proteomes" id="UP000177029">
    <property type="component" value="Unassembled WGS sequence"/>
</dbReference>
<evidence type="ECO:0000313" key="5">
    <source>
        <dbReference type="Proteomes" id="UP000177029"/>
    </source>
</evidence>
<feature type="compositionally biased region" description="Basic and acidic residues" evidence="1">
    <location>
        <begin position="207"/>
        <end position="220"/>
    </location>
</feature>
<dbReference type="InterPro" id="IPR010380">
    <property type="entry name" value="DUF975"/>
</dbReference>
<gene>
    <name evidence="4" type="ORF">A2755_02025</name>
</gene>
<comment type="caution">
    <text evidence="4">The sequence shown here is derived from an EMBL/GenBank/DDBJ whole genome shotgun (WGS) entry which is preliminary data.</text>
</comment>
<keyword evidence="2" id="KW-0472">Membrane</keyword>
<keyword evidence="2" id="KW-0812">Transmembrane</keyword>
<dbReference type="STRING" id="1802555.A2755_02025"/>
<name>A0A1F8DRD6_9BACT</name>
<dbReference type="Pfam" id="PF25231">
    <property type="entry name" value="DUF7847"/>
    <property type="match status" value="1"/>
</dbReference>
<feature type="transmembrane region" description="Helical" evidence="2">
    <location>
        <begin position="87"/>
        <end position="107"/>
    </location>
</feature>
<dbReference type="InterPro" id="IPR057169">
    <property type="entry name" value="DUF7847"/>
</dbReference>
<evidence type="ECO:0000256" key="2">
    <source>
        <dbReference type="SAM" id="Phobius"/>
    </source>
</evidence>
<feature type="region of interest" description="Disordered" evidence="1">
    <location>
        <begin position="207"/>
        <end position="237"/>
    </location>
</feature>
<dbReference type="PANTHER" id="PTHR40076">
    <property type="entry name" value="MEMBRANE PROTEIN-RELATED"/>
    <property type="match status" value="1"/>
</dbReference>
<protein>
    <recommendedName>
        <fullName evidence="3">DUF7847 domain-containing protein</fullName>
    </recommendedName>
</protein>
<evidence type="ECO:0000259" key="3">
    <source>
        <dbReference type="Pfam" id="PF25231"/>
    </source>
</evidence>
<organism evidence="4 5">
    <name type="scientific">Candidatus Wolfebacteria bacterium RIFCSPHIGHO2_01_FULL_48_22</name>
    <dbReference type="NCBI Taxonomy" id="1802555"/>
    <lineage>
        <taxon>Bacteria</taxon>
        <taxon>Candidatus Wolfeibacteriota</taxon>
    </lineage>
</organism>
<feature type="transmembrane region" description="Helical" evidence="2">
    <location>
        <begin position="113"/>
        <end position="135"/>
    </location>
</feature>
<evidence type="ECO:0000256" key="1">
    <source>
        <dbReference type="SAM" id="MobiDB-lite"/>
    </source>
</evidence>
<sequence length="237" mass="26287">MKSFTIKEAFSFGWSKYKEHWKFLVPLFIALGIFYALVSWGSNPGGDPQEANWLVQAIGNIIGVYISIGIINVYLRIYRGERIEVKNLFLSWDIFWKSIIGGILVSLTVLVGFILLIVPGLIWMFTYYFYSYIIIEKAVGPIEAMKTSRKITVGDRWHLVGFTIVVVLANIVGAMIVGIGLLVSIPLTSLATVWVYKKLQEKKLDSVPEHGITHPSREATEGEAGGITSPASSAGSQ</sequence>